<name>M7Z5U6_TRIUA</name>
<proteinExistence type="predicted"/>
<dbReference type="EMBL" id="KD256050">
    <property type="protein sequence ID" value="EMS47765.1"/>
    <property type="molecule type" value="Genomic_DNA"/>
</dbReference>
<organism evidence="1">
    <name type="scientific">Triticum urartu</name>
    <name type="common">Red wild einkorn</name>
    <name type="synonym">Crithodium urartu</name>
    <dbReference type="NCBI Taxonomy" id="4572"/>
    <lineage>
        <taxon>Eukaryota</taxon>
        <taxon>Viridiplantae</taxon>
        <taxon>Streptophyta</taxon>
        <taxon>Embryophyta</taxon>
        <taxon>Tracheophyta</taxon>
        <taxon>Spermatophyta</taxon>
        <taxon>Magnoliopsida</taxon>
        <taxon>Liliopsida</taxon>
        <taxon>Poales</taxon>
        <taxon>Poaceae</taxon>
        <taxon>BOP clade</taxon>
        <taxon>Pooideae</taxon>
        <taxon>Triticodae</taxon>
        <taxon>Triticeae</taxon>
        <taxon>Triticinae</taxon>
        <taxon>Triticum</taxon>
    </lineage>
</organism>
<evidence type="ECO:0000313" key="1">
    <source>
        <dbReference type="EMBL" id="EMS47765.1"/>
    </source>
</evidence>
<sequence>MDGQAEDRAGNIPGEGEEERAWIIQMYELMQRKAAALEGIAEERRQVTAETRVTRDAKTAGIRSARLHQKSVKPGLP</sequence>
<reference evidence="1" key="1">
    <citation type="journal article" date="2013" name="Nature">
        <title>Draft genome of the wheat A-genome progenitor Triticum urartu.</title>
        <authorList>
            <person name="Ling H.Q."/>
            <person name="Zhao S."/>
            <person name="Liu D."/>
            <person name="Wang J."/>
            <person name="Sun H."/>
            <person name="Zhang C."/>
            <person name="Fan H."/>
            <person name="Li D."/>
            <person name="Dong L."/>
            <person name="Tao Y."/>
            <person name="Gao C."/>
            <person name="Wu H."/>
            <person name="Li Y."/>
            <person name="Cui Y."/>
            <person name="Guo X."/>
            <person name="Zheng S."/>
            <person name="Wang B."/>
            <person name="Yu K."/>
            <person name="Liang Q."/>
            <person name="Yang W."/>
            <person name="Lou X."/>
            <person name="Chen J."/>
            <person name="Feng M."/>
            <person name="Jian J."/>
            <person name="Zhang X."/>
            <person name="Luo G."/>
            <person name="Jiang Y."/>
            <person name="Liu J."/>
            <person name="Wang Z."/>
            <person name="Sha Y."/>
            <person name="Zhang B."/>
            <person name="Wu H."/>
            <person name="Tang D."/>
            <person name="Shen Q."/>
            <person name="Xue P."/>
            <person name="Zou S."/>
            <person name="Wang X."/>
            <person name="Liu X."/>
            <person name="Wang F."/>
            <person name="Yang Y."/>
            <person name="An X."/>
            <person name="Dong Z."/>
            <person name="Zhang K."/>
            <person name="Zhang X."/>
            <person name="Luo M.C."/>
            <person name="Dvorak J."/>
            <person name="Tong Y."/>
            <person name="Wang J."/>
            <person name="Yang H."/>
            <person name="Li Z."/>
            <person name="Wang D."/>
            <person name="Zhang A."/>
            <person name="Wang J."/>
        </authorList>
    </citation>
    <scope>NUCLEOTIDE SEQUENCE</scope>
</reference>
<accession>M7Z5U6</accession>
<gene>
    <name evidence="1" type="ORF">TRIUR3_31350</name>
</gene>
<protein>
    <submittedName>
        <fullName evidence="1">Uncharacterized protein</fullName>
    </submittedName>
</protein>
<dbReference type="AlphaFoldDB" id="M7Z5U6"/>